<evidence type="ECO:0000256" key="4">
    <source>
        <dbReference type="ARBA" id="ARBA00022833"/>
    </source>
</evidence>
<dbReference type="AlphaFoldDB" id="A0A507DW50"/>
<dbReference type="PRINTS" id="PR01217">
    <property type="entry name" value="PRICHEXTENSN"/>
</dbReference>
<dbReference type="PROSITE" id="PS50808">
    <property type="entry name" value="ZF_BED"/>
    <property type="match status" value="1"/>
</dbReference>
<keyword evidence="2" id="KW-0479">Metal-binding</keyword>
<organism evidence="10 11">
    <name type="scientific">Powellomyces hirtus</name>
    <dbReference type="NCBI Taxonomy" id="109895"/>
    <lineage>
        <taxon>Eukaryota</taxon>
        <taxon>Fungi</taxon>
        <taxon>Fungi incertae sedis</taxon>
        <taxon>Chytridiomycota</taxon>
        <taxon>Chytridiomycota incertae sedis</taxon>
        <taxon>Chytridiomycetes</taxon>
        <taxon>Spizellomycetales</taxon>
        <taxon>Powellomycetaceae</taxon>
        <taxon>Powellomyces</taxon>
    </lineage>
</organism>
<dbReference type="PROSITE" id="PS00028">
    <property type="entry name" value="ZINC_FINGER_C2H2_1"/>
    <property type="match status" value="1"/>
</dbReference>
<evidence type="ECO:0000256" key="1">
    <source>
        <dbReference type="ARBA" id="ARBA00004123"/>
    </source>
</evidence>
<feature type="compositionally biased region" description="Pro residues" evidence="7">
    <location>
        <begin position="205"/>
        <end position="303"/>
    </location>
</feature>
<dbReference type="GO" id="GO:0003677">
    <property type="term" value="F:DNA binding"/>
    <property type="evidence" value="ECO:0007669"/>
    <property type="project" value="InterPro"/>
</dbReference>
<gene>
    <name evidence="10" type="ORF">PhCBS80983_g05610</name>
</gene>
<accession>A0A507DW50</accession>
<dbReference type="InterPro" id="IPR036236">
    <property type="entry name" value="Znf_C2H2_sf"/>
</dbReference>
<evidence type="ECO:0000313" key="10">
    <source>
        <dbReference type="EMBL" id="TPX55090.1"/>
    </source>
</evidence>
<proteinExistence type="predicted"/>
<evidence type="ECO:0000259" key="8">
    <source>
        <dbReference type="PROSITE" id="PS50157"/>
    </source>
</evidence>
<evidence type="ECO:0000259" key="9">
    <source>
        <dbReference type="PROSITE" id="PS50808"/>
    </source>
</evidence>
<keyword evidence="3 6" id="KW-0863">Zinc-finger</keyword>
<feature type="domain" description="C2H2-type" evidence="8">
    <location>
        <begin position="35"/>
        <end position="58"/>
    </location>
</feature>
<evidence type="ECO:0008006" key="12">
    <source>
        <dbReference type="Google" id="ProtNLM"/>
    </source>
</evidence>
<feature type="domain" description="BED-type" evidence="9">
    <location>
        <begin position="6"/>
        <end position="65"/>
    </location>
</feature>
<dbReference type="Gene3D" id="3.30.160.60">
    <property type="entry name" value="Classic Zinc Finger"/>
    <property type="match status" value="1"/>
</dbReference>
<dbReference type="GO" id="GO:0008270">
    <property type="term" value="F:zinc ion binding"/>
    <property type="evidence" value="ECO:0007669"/>
    <property type="project" value="UniProtKB-KW"/>
</dbReference>
<dbReference type="PANTHER" id="PTHR23215">
    <property type="entry name" value="ZINC FINGER PROTEIN 207"/>
    <property type="match status" value="1"/>
</dbReference>
<feature type="region of interest" description="Disordered" evidence="7">
    <location>
        <begin position="201"/>
        <end position="339"/>
    </location>
</feature>
<evidence type="ECO:0000256" key="2">
    <source>
        <dbReference type="ARBA" id="ARBA00022723"/>
    </source>
</evidence>
<dbReference type="SMART" id="SM00355">
    <property type="entry name" value="ZnF_C2H2"/>
    <property type="match status" value="2"/>
</dbReference>
<name>A0A507DW50_9FUNG</name>
<dbReference type="InterPro" id="IPR003656">
    <property type="entry name" value="Znf_BED"/>
</dbReference>
<keyword evidence="11" id="KW-1185">Reference proteome</keyword>
<comment type="subcellular location">
    <subcellularLocation>
        <location evidence="1">Nucleus</location>
    </subcellularLocation>
</comment>
<reference evidence="10 11" key="1">
    <citation type="journal article" date="2019" name="Sci. Rep.">
        <title>Comparative genomics of chytrid fungi reveal insights into the obligate biotrophic and pathogenic lifestyle of Synchytrium endobioticum.</title>
        <authorList>
            <person name="van de Vossenberg B.T.L.H."/>
            <person name="Warris S."/>
            <person name="Nguyen H.D.T."/>
            <person name="van Gent-Pelzer M.P.E."/>
            <person name="Joly D.L."/>
            <person name="van de Geest H.C."/>
            <person name="Bonants P.J.M."/>
            <person name="Smith D.S."/>
            <person name="Levesque C.A."/>
            <person name="van der Lee T.A.J."/>
        </authorList>
    </citation>
    <scope>NUCLEOTIDE SEQUENCE [LARGE SCALE GENOMIC DNA]</scope>
    <source>
        <strain evidence="10 11">CBS 809.83</strain>
    </source>
</reference>
<dbReference type="Proteomes" id="UP000318582">
    <property type="component" value="Unassembled WGS sequence"/>
</dbReference>
<dbReference type="SUPFAM" id="SSF57667">
    <property type="entry name" value="beta-beta-alpha zinc fingers"/>
    <property type="match status" value="1"/>
</dbReference>
<evidence type="ECO:0000256" key="6">
    <source>
        <dbReference type="PROSITE-ProRule" id="PRU00042"/>
    </source>
</evidence>
<dbReference type="STRING" id="109895.A0A507DW50"/>
<dbReference type="EMBL" id="QEAQ01000128">
    <property type="protein sequence ID" value="TPX55090.1"/>
    <property type="molecule type" value="Genomic_DNA"/>
</dbReference>
<comment type="caution">
    <text evidence="10">The sequence shown here is derived from an EMBL/GenBank/DDBJ whole genome shotgun (WGS) entry which is preliminary data.</text>
</comment>
<dbReference type="InterPro" id="IPR013087">
    <property type="entry name" value="Znf_C2H2_type"/>
</dbReference>
<dbReference type="PANTHER" id="PTHR23215:SF0">
    <property type="entry name" value="BUB3-INTERACTING AND GLEBS MOTIF-CONTAINING PROTEIN ZNF207"/>
    <property type="match status" value="1"/>
</dbReference>
<evidence type="ECO:0000256" key="7">
    <source>
        <dbReference type="SAM" id="MobiDB-lite"/>
    </source>
</evidence>
<dbReference type="CDD" id="cd20908">
    <property type="entry name" value="SUF4-like"/>
    <property type="match status" value="1"/>
</dbReference>
<evidence type="ECO:0000256" key="3">
    <source>
        <dbReference type="ARBA" id="ARBA00022771"/>
    </source>
</evidence>
<keyword evidence="4" id="KW-0862">Zinc</keyword>
<protein>
    <recommendedName>
        <fullName evidence="12">BED-type domain-containing protein</fullName>
    </recommendedName>
</protein>
<dbReference type="GO" id="GO:0005634">
    <property type="term" value="C:nucleus"/>
    <property type="evidence" value="ECO:0007669"/>
    <property type="project" value="UniProtKB-SubCell"/>
</dbReference>
<evidence type="ECO:0000256" key="5">
    <source>
        <dbReference type="ARBA" id="ARBA00023242"/>
    </source>
</evidence>
<keyword evidence="5" id="KW-0539">Nucleus</keyword>
<dbReference type="PRINTS" id="PR00239">
    <property type="entry name" value="RHODOPSNTAIL"/>
</dbReference>
<feature type="compositionally biased region" description="Polar residues" evidence="7">
    <location>
        <begin position="319"/>
        <end position="332"/>
    </location>
</feature>
<sequence length="390" mass="41997">MGKKKRQEDKPWCWYCDREFDDEKVLIDHQRIKHFKCLECNKKLNTAGGMVVHMQQVHKQTCTTVAGAIPGRDTVDIEIFGMEGIPEADLQAHIEKLSGGGGSGKRKKVDIGALTPDQIQRQMAEFKKQQQQMASAPPPQMGMHGMQPPQAPYGMPMQYPSQGYPPQGYPPQPYGAPPQYGGRPFMPPQGGYPLYPPYQQGMPPQGYPPQGMPPQGMPPQGMPPHGMPPHGMPPQGMPPQGMPPQGMPSGMPPPGMPPYGVPPPQFGPGPGPNQQWPPRPPMPFLPPRPTPPPQMGGTPPPSRSPSQYEPAPFDGYSQPAPQMSAPMSTPSAPESAGYSNGAAADVCAAAAVPAAPAKKTGQLVYSDNEISVEEKRALHPKYAYQESASA</sequence>
<evidence type="ECO:0000313" key="11">
    <source>
        <dbReference type="Proteomes" id="UP000318582"/>
    </source>
</evidence>
<dbReference type="PROSITE" id="PS50157">
    <property type="entry name" value="ZINC_FINGER_C2H2_2"/>
    <property type="match status" value="1"/>
</dbReference>